<dbReference type="Proteomes" id="UP000639338">
    <property type="component" value="Unassembled WGS sequence"/>
</dbReference>
<evidence type="ECO:0000256" key="1">
    <source>
        <dbReference type="SAM" id="MobiDB-lite"/>
    </source>
</evidence>
<accession>A0A835CVL1</accession>
<evidence type="ECO:0000313" key="3">
    <source>
        <dbReference type="Proteomes" id="UP000639338"/>
    </source>
</evidence>
<comment type="caution">
    <text evidence="2">The sequence shown here is derived from an EMBL/GenBank/DDBJ whole genome shotgun (WGS) entry which is preliminary data.</text>
</comment>
<dbReference type="AlphaFoldDB" id="A0A835CVL1"/>
<dbReference type="EMBL" id="JACMRX010000001">
    <property type="protein sequence ID" value="KAF7998204.1"/>
    <property type="molecule type" value="Genomic_DNA"/>
</dbReference>
<evidence type="ECO:0000313" key="2">
    <source>
        <dbReference type="EMBL" id="KAF7998204.1"/>
    </source>
</evidence>
<organism evidence="2 3">
    <name type="scientific">Aphidius gifuensis</name>
    <name type="common">Parasitoid wasp</name>
    <dbReference type="NCBI Taxonomy" id="684658"/>
    <lineage>
        <taxon>Eukaryota</taxon>
        <taxon>Metazoa</taxon>
        <taxon>Ecdysozoa</taxon>
        <taxon>Arthropoda</taxon>
        <taxon>Hexapoda</taxon>
        <taxon>Insecta</taxon>
        <taxon>Pterygota</taxon>
        <taxon>Neoptera</taxon>
        <taxon>Endopterygota</taxon>
        <taxon>Hymenoptera</taxon>
        <taxon>Apocrita</taxon>
        <taxon>Ichneumonoidea</taxon>
        <taxon>Braconidae</taxon>
        <taxon>Aphidiinae</taxon>
        <taxon>Aphidius</taxon>
    </lineage>
</organism>
<feature type="region of interest" description="Disordered" evidence="1">
    <location>
        <begin position="55"/>
        <end position="79"/>
    </location>
</feature>
<keyword evidence="3" id="KW-1185">Reference proteome</keyword>
<reference evidence="2 3" key="1">
    <citation type="submission" date="2020-08" db="EMBL/GenBank/DDBJ databases">
        <title>Aphidius gifuensis genome sequencing and assembly.</title>
        <authorList>
            <person name="Du Z."/>
        </authorList>
    </citation>
    <scope>NUCLEOTIDE SEQUENCE [LARGE SCALE GENOMIC DNA]</scope>
    <source>
        <strain evidence="2">YNYX2018</strain>
        <tissue evidence="2">Adults</tissue>
    </source>
</reference>
<protein>
    <submittedName>
        <fullName evidence="2">Uncharacterized protein</fullName>
    </submittedName>
</protein>
<sequence length="79" mass="9074">MAFFKSIGLLALGTGVGFIALNLTTPNENELIKQFPKATNQAYLPFTKRSERFLREKENLKNENLKNTEETKKDIKKDQ</sequence>
<proteinExistence type="predicted"/>
<name>A0A835CVL1_APHGI</name>
<gene>
    <name evidence="2" type="ORF">HCN44_009602</name>
</gene>